<keyword evidence="3" id="KW-1185">Reference proteome</keyword>
<accession>A0ABN7YIK6</accession>
<name>A0ABN7YIK6_9BURK</name>
<sequence length="32" mass="3537">MSRDAIFLAVLAYLAGPFLALLFVALSAWWPL</sequence>
<evidence type="ECO:0000313" key="3">
    <source>
        <dbReference type="Proteomes" id="UP000721236"/>
    </source>
</evidence>
<keyword evidence="1" id="KW-0812">Transmembrane</keyword>
<reference evidence="2 3" key="1">
    <citation type="submission" date="2021-08" db="EMBL/GenBank/DDBJ databases">
        <authorList>
            <person name="Peeters C."/>
        </authorList>
    </citation>
    <scope>NUCLEOTIDE SEQUENCE [LARGE SCALE GENOMIC DNA]</scope>
    <source>
        <strain evidence="2 3">LMG 21510</strain>
    </source>
</reference>
<feature type="transmembrane region" description="Helical" evidence="1">
    <location>
        <begin position="7"/>
        <end position="30"/>
    </location>
</feature>
<keyword evidence="1" id="KW-0472">Membrane</keyword>
<dbReference type="EMBL" id="CAJZAH010000002">
    <property type="protein sequence ID" value="CAG9173198.1"/>
    <property type="molecule type" value="Genomic_DNA"/>
</dbReference>
<comment type="caution">
    <text evidence="2">The sequence shown here is derived from an EMBL/GenBank/DDBJ whole genome shotgun (WGS) entry which is preliminary data.</text>
</comment>
<keyword evidence="1" id="KW-1133">Transmembrane helix</keyword>
<gene>
    <name evidence="2" type="ORF">LMG21510_02182</name>
</gene>
<evidence type="ECO:0000313" key="2">
    <source>
        <dbReference type="EMBL" id="CAG9173198.1"/>
    </source>
</evidence>
<dbReference type="Proteomes" id="UP000721236">
    <property type="component" value="Unassembled WGS sequence"/>
</dbReference>
<evidence type="ECO:0000256" key="1">
    <source>
        <dbReference type="SAM" id="Phobius"/>
    </source>
</evidence>
<organism evidence="2 3">
    <name type="scientific">Cupriavidus respiraculi</name>
    <dbReference type="NCBI Taxonomy" id="195930"/>
    <lineage>
        <taxon>Bacteria</taxon>
        <taxon>Pseudomonadati</taxon>
        <taxon>Pseudomonadota</taxon>
        <taxon>Betaproteobacteria</taxon>
        <taxon>Burkholderiales</taxon>
        <taxon>Burkholderiaceae</taxon>
        <taxon>Cupriavidus</taxon>
    </lineage>
</organism>
<protein>
    <submittedName>
        <fullName evidence="2">Uncharacterized protein</fullName>
    </submittedName>
</protein>
<proteinExistence type="predicted"/>